<evidence type="ECO:0000256" key="1">
    <source>
        <dbReference type="SAM" id="MobiDB-lite"/>
    </source>
</evidence>
<dbReference type="RefSeq" id="WP_014804170.1">
    <property type="nucleotide sequence ID" value="NC_018020.1"/>
</dbReference>
<sequence length="71" mass="8252">MSGQTAELLKKISETEQLELAFDIWEKYAEQRIAAELTGNQKAELERRLKAHHENPMLGRSWEDLKQDLGQ</sequence>
<keyword evidence="3" id="KW-1185">Reference proteome</keyword>
<gene>
    <name evidence="2" type="ordered locus">Turpa_3030</name>
</gene>
<organism evidence="2 3">
    <name type="scientific">Turneriella parva (strain ATCC BAA-1111 / DSM 21527 / NCTC 11395 / H)</name>
    <name type="common">Leptospira parva</name>
    <dbReference type="NCBI Taxonomy" id="869212"/>
    <lineage>
        <taxon>Bacteria</taxon>
        <taxon>Pseudomonadati</taxon>
        <taxon>Spirochaetota</taxon>
        <taxon>Spirochaetia</taxon>
        <taxon>Leptospirales</taxon>
        <taxon>Leptospiraceae</taxon>
        <taxon>Turneriella</taxon>
    </lineage>
</organism>
<dbReference type="EMBL" id="CP002959">
    <property type="protein sequence ID" value="AFM13669.1"/>
    <property type="molecule type" value="Genomic_DNA"/>
</dbReference>
<protein>
    <submittedName>
        <fullName evidence="2">Addiction module component, TIGR02574 family</fullName>
    </submittedName>
</protein>
<name>I4B8R2_TURPD</name>
<dbReference type="NCBIfam" id="TIGR02574">
    <property type="entry name" value="stabl_TIGR02574"/>
    <property type="match status" value="1"/>
</dbReference>
<dbReference type="Proteomes" id="UP000006048">
    <property type="component" value="Chromosome"/>
</dbReference>
<accession>I4B8R2</accession>
<reference evidence="2 3" key="1">
    <citation type="submission" date="2012-06" db="EMBL/GenBank/DDBJ databases">
        <title>The complete chromosome of genome of Turneriella parva DSM 21527.</title>
        <authorList>
            <consortium name="US DOE Joint Genome Institute (JGI-PGF)"/>
            <person name="Lucas S."/>
            <person name="Han J."/>
            <person name="Lapidus A."/>
            <person name="Bruce D."/>
            <person name="Goodwin L."/>
            <person name="Pitluck S."/>
            <person name="Peters L."/>
            <person name="Kyrpides N."/>
            <person name="Mavromatis K."/>
            <person name="Ivanova N."/>
            <person name="Mikhailova N."/>
            <person name="Chertkov O."/>
            <person name="Detter J.C."/>
            <person name="Tapia R."/>
            <person name="Han C."/>
            <person name="Land M."/>
            <person name="Hauser L."/>
            <person name="Markowitz V."/>
            <person name="Cheng J.-F."/>
            <person name="Hugenholtz P."/>
            <person name="Woyke T."/>
            <person name="Wu D."/>
            <person name="Gronow S."/>
            <person name="Wellnitz S."/>
            <person name="Brambilla E."/>
            <person name="Klenk H.-P."/>
            <person name="Eisen J.A."/>
        </authorList>
    </citation>
    <scope>NUCLEOTIDE SEQUENCE [LARGE SCALE GENOMIC DNA]</scope>
    <source>
        <strain evidence="3">ATCC BAA-1111 / DSM 21527 / NCTC 11395 / H</strain>
    </source>
</reference>
<dbReference type="STRING" id="869212.Turpa_3030"/>
<evidence type="ECO:0000313" key="2">
    <source>
        <dbReference type="EMBL" id="AFM13669.1"/>
    </source>
</evidence>
<dbReference type="KEGG" id="tpx:Turpa_3030"/>
<dbReference type="Pfam" id="PF09720">
    <property type="entry name" value="Unstab_antitox"/>
    <property type="match status" value="1"/>
</dbReference>
<dbReference type="OrthoDB" id="8909055at2"/>
<dbReference type="HOGENOM" id="CLU_185169_1_1_12"/>
<evidence type="ECO:0000313" key="3">
    <source>
        <dbReference type="Proteomes" id="UP000006048"/>
    </source>
</evidence>
<feature type="region of interest" description="Disordered" evidence="1">
    <location>
        <begin position="46"/>
        <end position="71"/>
    </location>
</feature>
<proteinExistence type="predicted"/>
<dbReference type="InterPro" id="IPR013406">
    <property type="entry name" value="CHP02574_addiction_mod"/>
</dbReference>
<dbReference type="AlphaFoldDB" id="I4B8R2"/>